<gene>
    <name evidence="3" type="ORF">GALMADRAFT_229002</name>
</gene>
<reference evidence="4" key="1">
    <citation type="journal article" date="2014" name="Proc. Natl. Acad. Sci. U.S.A.">
        <title>Extensive sampling of basidiomycete genomes demonstrates inadequacy of the white-rot/brown-rot paradigm for wood decay fungi.</title>
        <authorList>
            <person name="Riley R."/>
            <person name="Salamov A.A."/>
            <person name="Brown D.W."/>
            <person name="Nagy L.G."/>
            <person name="Floudas D."/>
            <person name="Held B.W."/>
            <person name="Levasseur A."/>
            <person name="Lombard V."/>
            <person name="Morin E."/>
            <person name="Otillar R."/>
            <person name="Lindquist E.A."/>
            <person name="Sun H."/>
            <person name="LaButti K.M."/>
            <person name="Schmutz J."/>
            <person name="Jabbour D."/>
            <person name="Luo H."/>
            <person name="Baker S.E."/>
            <person name="Pisabarro A.G."/>
            <person name="Walton J.D."/>
            <person name="Blanchette R.A."/>
            <person name="Henrissat B."/>
            <person name="Martin F."/>
            <person name="Cullen D."/>
            <person name="Hibbett D.S."/>
            <person name="Grigoriev I.V."/>
        </authorList>
    </citation>
    <scope>NUCLEOTIDE SEQUENCE [LARGE SCALE GENOMIC DNA]</scope>
    <source>
        <strain evidence="4">CBS 339.88</strain>
    </source>
</reference>
<feature type="transmembrane region" description="Helical" evidence="1">
    <location>
        <begin position="123"/>
        <end position="142"/>
    </location>
</feature>
<keyword evidence="4" id="KW-1185">Reference proteome</keyword>
<dbReference type="Proteomes" id="UP000027222">
    <property type="component" value="Unassembled WGS sequence"/>
</dbReference>
<keyword evidence="1" id="KW-0812">Transmembrane</keyword>
<dbReference type="EMBL" id="KL142388">
    <property type="protein sequence ID" value="KDR72739.1"/>
    <property type="molecule type" value="Genomic_DNA"/>
</dbReference>
<evidence type="ECO:0000313" key="4">
    <source>
        <dbReference type="Proteomes" id="UP000027222"/>
    </source>
</evidence>
<organism evidence="3 4">
    <name type="scientific">Galerina marginata (strain CBS 339.88)</name>
    <dbReference type="NCBI Taxonomy" id="685588"/>
    <lineage>
        <taxon>Eukaryota</taxon>
        <taxon>Fungi</taxon>
        <taxon>Dikarya</taxon>
        <taxon>Basidiomycota</taxon>
        <taxon>Agaricomycotina</taxon>
        <taxon>Agaricomycetes</taxon>
        <taxon>Agaricomycetidae</taxon>
        <taxon>Agaricales</taxon>
        <taxon>Agaricineae</taxon>
        <taxon>Strophariaceae</taxon>
        <taxon>Galerina</taxon>
    </lineage>
</organism>
<dbReference type="InterPro" id="IPR045340">
    <property type="entry name" value="DUF6533"/>
</dbReference>
<feature type="transmembrane region" description="Helical" evidence="1">
    <location>
        <begin position="95"/>
        <end position="116"/>
    </location>
</feature>
<evidence type="ECO:0000259" key="2">
    <source>
        <dbReference type="Pfam" id="PF20151"/>
    </source>
</evidence>
<evidence type="ECO:0000313" key="3">
    <source>
        <dbReference type="EMBL" id="KDR72739.1"/>
    </source>
</evidence>
<dbReference type="AlphaFoldDB" id="A0A067SYG1"/>
<feature type="transmembrane region" description="Helical" evidence="1">
    <location>
        <begin position="57"/>
        <end position="75"/>
    </location>
</feature>
<accession>A0A067SYG1</accession>
<dbReference type="OrthoDB" id="3261349at2759"/>
<sequence>MAGDVTLEDLMGMNVNYYFTLVSFTLLVHEYCITFVAEVERFWSVGRLNWASGFFYLNRYLTLFGHIPVVMEFFWANSNPHKIQICHQLQSFHQYLAIVIQLVVACMMIMRMYALYERSRKVLALHIGVAVAAVAIGCWSVLGGKSEKSPDVLVPVGCGATLTHNQLFSWSDSGLGAAWGGMLVFDALVFGMTLYKSLSIPRTREINLLTVLLRDGKLFPFTRGVATMSTNIVSSIMISRLMLNLRHPSLAPHQKRSYLTTTEEATYPNLTFIEPQYDTEYSDAGGIISQPARGRSHSVYDYLAKGSSRKTDDSHEMKLLERDRYPV</sequence>
<feature type="transmembrane region" description="Helical" evidence="1">
    <location>
        <begin position="177"/>
        <end position="195"/>
    </location>
</feature>
<keyword evidence="1" id="KW-1133">Transmembrane helix</keyword>
<name>A0A067SYG1_GALM3</name>
<proteinExistence type="predicted"/>
<keyword evidence="1" id="KW-0472">Membrane</keyword>
<feature type="domain" description="DUF6533" evidence="2">
    <location>
        <begin position="18"/>
        <end position="64"/>
    </location>
</feature>
<evidence type="ECO:0000256" key="1">
    <source>
        <dbReference type="SAM" id="Phobius"/>
    </source>
</evidence>
<protein>
    <recommendedName>
        <fullName evidence="2">DUF6533 domain-containing protein</fullName>
    </recommendedName>
</protein>
<dbReference type="HOGENOM" id="CLU_035509_7_3_1"/>
<feature type="transmembrane region" description="Helical" evidence="1">
    <location>
        <begin position="17"/>
        <end position="37"/>
    </location>
</feature>
<dbReference type="Pfam" id="PF20151">
    <property type="entry name" value="DUF6533"/>
    <property type="match status" value="1"/>
</dbReference>